<protein>
    <submittedName>
        <fullName evidence="1">Uncharacterized protein</fullName>
    </submittedName>
</protein>
<sequence length="20" mass="2182">MVHLVDESTNPFVLPLLGVT</sequence>
<organism evidence="1">
    <name type="scientific">Rhizophora mucronata</name>
    <name type="common">Asiatic mangrove</name>
    <dbReference type="NCBI Taxonomy" id="61149"/>
    <lineage>
        <taxon>Eukaryota</taxon>
        <taxon>Viridiplantae</taxon>
        <taxon>Streptophyta</taxon>
        <taxon>Embryophyta</taxon>
        <taxon>Tracheophyta</taxon>
        <taxon>Spermatophyta</taxon>
        <taxon>Magnoliopsida</taxon>
        <taxon>eudicotyledons</taxon>
        <taxon>Gunneridae</taxon>
        <taxon>Pentapetalae</taxon>
        <taxon>rosids</taxon>
        <taxon>fabids</taxon>
        <taxon>Malpighiales</taxon>
        <taxon>Rhizophoraceae</taxon>
        <taxon>Rhizophora</taxon>
    </lineage>
</organism>
<proteinExistence type="predicted"/>
<accession>A0A2P2Q9T9</accession>
<reference evidence="1" key="1">
    <citation type="submission" date="2018-02" db="EMBL/GenBank/DDBJ databases">
        <title>Rhizophora mucronata_Transcriptome.</title>
        <authorList>
            <person name="Meera S.P."/>
            <person name="Sreeshan A."/>
            <person name="Augustine A."/>
        </authorList>
    </citation>
    <scope>NUCLEOTIDE SEQUENCE</scope>
    <source>
        <tissue evidence="1">Leaf</tissue>
    </source>
</reference>
<dbReference type="AlphaFoldDB" id="A0A2P2Q9T9"/>
<name>A0A2P2Q9T9_RHIMU</name>
<evidence type="ECO:0000313" key="1">
    <source>
        <dbReference type="EMBL" id="MBX63761.1"/>
    </source>
</evidence>
<dbReference type="EMBL" id="GGEC01083277">
    <property type="protein sequence ID" value="MBX63761.1"/>
    <property type="molecule type" value="Transcribed_RNA"/>
</dbReference>